<comment type="catalytic activity">
    <reaction evidence="3">
        <text>a very-long-chain acyl-CoA + malonyl-CoA + H(+) = a very-long-chain 3-oxoacyl-CoA + CO2 + CoA</text>
        <dbReference type="Rhea" id="RHEA:32727"/>
        <dbReference type="ChEBI" id="CHEBI:15378"/>
        <dbReference type="ChEBI" id="CHEBI:16526"/>
        <dbReference type="ChEBI" id="CHEBI:57287"/>
        <dbReference type="ChEBI" id="CHEBI:57384"/>
        <dbReference type="ChEBI" id="CHEBI:90725"/>
        <dbReference type="ChEBI" id="CHEBI:90736"/>
        <dbReference type="EC" id="2.3.1.199"/>
    </reaction>
</comment>
<name>A0A8T1YT77_9BRAS</name>
<evidence type="ECO:0000256" key="3">
    <source>
        <dbReference type="ARBA" id="ARBA00047375"/>
    </source>
</evidence>
<evidence type="ECO:0000313" key="9">
    <source>
        <dbReference type="Proteomes" id="UP000694240"/>
    </source>
</evidence>
<accession>A0A8T1YT77</accession>
<evidence type="ECO:0000313" key="8">
    <source>
        <dbReference type="EMBL" id="KAG7549484.1"/>
    </source>
</evidence>
<keyword evidence="9" id="KW-1185">Reference proteome</keyword>
<dbReference type="PIRSF" id="PIRSF036417">
    <property type="entry name" value="3-ktacl-CoA_syn"/>
    <property type="match status" value="1"/>
</dbReference>
<dbReference type="InterPro" id="IPR013601">
    <property type="entry name" value="FAE1_typ3_polyketide_synth"/>
</dbReference>
<dbReference type="Pfam" id="PF08541">
    <property type="entry name" value="ACP_syn_III_C"/>
    <property type="match status" value="1"/>
</dbReference>
<sequence>MELFSLSSLLLLSTLFLFNISKFVLKRRNQRKCYMLHYECYKGMDERKLDTETCAKVVQRNKNLGLEEYRFLLRTMASSGIGEETYGPRNVLEGREDSPTLLDAHSEMDEIMFDTLDKLFHKTKGLISPSDIDILVVNVSLFAPSPSLTSRVINRYKMREDIKSFNLSGLGCSASVISIDIVQRIFETRENAIALVVSTETMGPHWYCGKDRSMMLSNCLFRAGGSSVLLTNAARFKNRALMKLVTVVRAHVGSDDEAYSCCIQMEDRDGHPGFLLTKYLKKAAARALTKNLQVLLPRVLPVKELIRYAIVRALKRRTTAKREPESSGIGLNLKTGLQHFCIHPGGRAIIEGVGKSLGLTEFDIEPARMALHRFGNTSSGGLWYILGYMEAKNRLKKGEKILMMGMGAGFESNNCVWEVLKDLDDKNVWDDSVDRYPELSRIPNPFVENYDWINDDTMSFVRVD</sequence>
<dbReference type="AlphaFoldDB" id="A0A8T1YT77"/>
<dbReference type="Pfam" id="PF08392">
    <property type="entry name" value="FAE1_CUT1_RppA"/>
    <property type="match status" value="1"/>
</dbReference>
<dbReference type="Proteomes" id="UP000694240">
    <property type="component" value="Chromosome 11"/>
</dbReference>
<evidence type="ECO:0000256" key="5">
    <source>
        <dbReference type="SAM" id="SignalP"/>
    </source>
</evidence>
<dbReference type="EC" id="2.3.1.-" evidence="4"/>
<feature type="domain" description="Beta-ketoacyl-[acyl-carrier-protein] synthase III C-terminal" evidence="7">
    <location>
        <begin position="337"/>
        <end position="418"/>
    </location>
</feature>
<dbReference type="GO" id="GO:0016020">
    <property type="term" value="C:membrane"/>
    <property type="evidence" value="ECO:0007669"/>
    <property type="project" value="InterPro"/>
</dbReference>
<dbReference type="CDD" id="cd00831">
    <property type="entry name" value="CHS_like"/>
    <property type="match status" value="1"/>
</dbReference>
<gene>
    <name evidence="8" type="ORF">ISN45_Aa06g003680</name>
</gene>
<comment type="pathway">
    <text evidence="4">Lipid metabolism; fatty acid biosynthesis.</text>
</comment>
<keyword evidence="5" id="KW-0732">Signal</keyword>
<evidence type="ECO:0000259" key="6">
    <source>
        <dbReference type="Pfam" id="PF08392"/>
    </source>
</evidence>
<reference evidence="8 9" key="1">
    <citation type="submission" date="2020-12" db="EMBL/GenBank/DDBJ databases">
        <title>Concerted genomic and epigenomic changes stabilize Arabidopsis allopolyploids.</title>
        <authorList>
            <person name="Chen Z."/>
        </authorList>
    </citation>
    <scope>NUCLEOTIDE SEQUENCE [LARGE SCALE GENOMIC DNA]</scope>
    <source>
        <strain evidence="8">Allo738</strain>
        <tissue evidence="8">Leaf</tissue>
    </source>
</reference>
<dbReference type="GO" id="GO:0006633">
    <property type="term" value="P:fatty acid biosynthetic process"/>
    <property type="evidence" value="ECO:0007669"/>
    <property type="project" value="InterPro"/>
</dbReference>
<organism evidence="8 9">
    <name type="scientific">Arabidopsis thaliana x Arabidopsis arenosa</name>
    <dbReference type="NCBI Taxonomy" id="1240361"/>
    <lineage>
        <taxon>Eukaryota</taxon>
        <taxon>Viridiplantae</taxon>
        <taxon>Streptophyta</taxon>
        <taxon>Embryophyta</taxon>
        <taxon>Tracheophyta</taxon>
        <taxon>Spermatophyta</taxon>
        <taxon>Magnoliopsida</taxon>
        <taxon>eudicotyledons</taxon>
        <taxon>Gunneridae</taxon>
        <taxon>Pentapetalae</taxon>
        <taxon>rosids</taxon>
        <taxon>malvids</taxon>
        <taxon>Brassicales</taxon>
        <taxon>Brassicaceae</taxon>
        <taxon>Camelineae</taxon>
        <taxon>Arabidopsis</taxon>
    </lineage>
</organism>
<keyword evidence="4" id="KW-0808">Transferase</keyword>
<dbReference type="EMBL" id="JAEFBK010000011">
    <property type="protein sequence ID" value="KAG7549484.1"/>
    <property type="molecule type" value="Genomic_DNA"/>
</dbReference>
<dbReference type="GO" id="GO:0009922">
    <property type="term" value="F:fatty acid elongase activity"/>
    <property type="evidence" value="ECO:0007669"/>
    <property type="project" value="UniProtKB-EC"/>
</dbReference>
<dbReference type="InterPro" id="IPR012392">
    <property type="entry name" value="3-ktacl-CoA_syn"/>
</dbReference>
<evidence type="ECO:0000259" key="7">
    <source>
        <dbReference type="Pfam" id="PF08541"/>
    </source>
</evidence>
<feature type="domain" description="FAE" evidence="6">
    <location>
        <begin position="27"/>
        <end position="316"/>
    </location>
</feature>
<dbReference type="InterPro" id="IPR013747">
    <property type="entry name" value="ACP_syn_III_C"/>
</dbReference>
<proteinExistence type="inferred from homology"/>
<dbReference type="PANTHER" id="PTHR31561">
    <property type="entry name" value="3-KETOACYL-COA SYNTHASE"/>
    <property type="match status" value="1"/>
</dbReference>
<evidence type="ECO:0000256" key="4">
    <source>
        <dbReference type="PIRNR" id="PIRNR036417"/>
    </source>
</evidence>
<evidence type="ECO:0000256" key="1">
    <source>
        <dbReference type="ARBA" id="ARBA00005531"/>
    </source>
</evidence>
<protein>
    <recommendedName>
        <fullName evidence="4">3-ketoacyl-CoA synthase</fullName>
        <ecNumber evidence="4">2.3.1.-</ecNumber>
    </recommendedName>
</protein>
<keyword evidence="2 4" id="KW-0012">Acyltransferase</keyword>
<evidence type="ECO:0000256" key="2">
    <source>
        <dbReference type="ARBA" id="ARBA00023315"/>
    </source>
</evidence>
<comment type="caution">
    <text evidence="8">The sequence shown here is derived from an EMBL/GenBank/DDBJ whole genome shotgun (WGS) entry which is preliminary data.</text>
</comment>
<comment type="similarity">
    <text evidence="1 4">Belongs to the thiolase-like superfamily. Chalcone/stilbene synthases family.</text>
</comment>
<feature type="chain" id="PRO_5035781656" description="3-ketoacyl-CoA synthase" evidence="5">
    <location>
        <begin position="27"/>
        <end position="464"/>
    </location>
</feature>
<feature type="signal peptide" evidence="5">
    <location>
        <begin position="1"/>
        <end position="26"/>
    </location>
</feature>